<dbReference type="OrthoDB" id="5632775at2"/>
<dbReference type="InterPro" id="IPR003744">
    <property type="entry name" value="YhhQ"/>
</dbReference>
<evidence type="ECO:0000313" key="3">
    <source>
        <dbReference type="Proteomes" id="UP000054621"/>
    </source>
</evidence>
<feature type="transmembrane region" description="Helical" evidence="1">
    <location>
        <begin position="40"/>
        <end position="59"/>
    </location>
</feature>
<evidence type="ECO:0000256" key="1">
    <source>
        <dbReference type="SAM" id="Phobius"/>
    </source>
</evidence>
<keyword evidence="1" id="KW-0472">Membrane</keyword>
<protein>
    <recommendedName>
        <fullName evidence="4">VUT family protein</fullName>
    </recommendedName>
</protein>
<organism evidence="2 3">
    <name type="scientific">Legionella sainthelensi</name>
    <dbReference type="NCBI Taxonomy" id="28087"/>
    <lineage>
        <taxon>Bacteria</taxon>
        <taxon>Pseudomonadati</taxon>
        <taxon>Pseudomonadota</taxon>
        <taxon>Gammaproteobacteria</taxon>
        <taxon>Legionellales</taxon>
        <taxon>Legionellaceae</taxon>
        <taxon>Legionella</taxon>
    </lineage>
</organism>
<keyword evidence="1" id="KW-0812">Transmembrane</keyword>
<dbReference type="RefSeq" id="WP_027272446.1">
    <property type="nucleotide sequence ID" value="NZ_CAAAJE010000002.1"/>
</dbReference>
<feature type="transmembrane region" description="Helical" evidence="1">
    <location>
        <begin position="249"/>
        <end position="269"/>
    </location>
</feature>
<dbReference type="Pfam" id="PF02592">
    <property type="entry name" value="Vut_1"/>
    <property type="match status" value="1"/>
</dbReference>
<feature type="transmembrane region" description="Helical" evidence="1">
    <location>
        <begin position="395"/>
        <end position="412"/>
    </location>
</feature>
<gene>
    <name evidence="2" type="ORF">Lsai_0874</name>
</gene>
<feature type="transmembrane region" description="Helical" evidence="1">
    <location>
        <begin position="322"/>
        <end position="342"/>
    </location>
</feature>
<reference evidence="2 3" key="1">
    <citation type="submission" date="2015-11" db="EMBL/GenBank/DDBJ databases">
        <title>Genomic analysis of 38 Legionella species identifies large and diverse effector repertoires.</title>
        <authorList>
            <person name="Burstein D."/>
            <person name="Amaro F."/>
            <person name="Zusman T."/>
            <person name="Lifshitz Z."/>
            <person name="Cohen O."/>
            <person name="Gilbert J.A."/>
            <person name="Pupko T."/>
            <person name="Shuman H.A."/>
            <person name="Segal G."/>
        </authorList>
    </citation>
    <scope>NUCLEOTIDE SEQUENCE [LARGE SCALE GENOMIC DNA]</scope>
    <source>
        <strain evidence="2 3">Mt.St.Helens-4</strain>
    </source>
</reference>
<feature type="transmembrane region" description="Helical" evidence="1">
    <location>
        <begin position="281"/>
        <end position="302"/>
    </location>
</feature>
<accession>A0A0W0YN44</accession>
<dbReference type="EMBL" id="LNYV01000013">
    <property type="protein sequence ID" value="KTD58267.1"/>
    <property type="molecule type" value="Genomic_DNA"/>
</dbReference>
<feature type="transmembrane region" description="Helical" evidence="1">
    <location>
        <begin position="115"/>
        <end position="135"/>
    </location>
</feature>
<feature type="transmembrane region" description="Helical" evidence="1">
    <location>
        <begin position="178"/>
        <end position="202"/>
    </location>
</feature>
<comment type="caution">
    <text evidence="2">The sequence shown here is derived from an EMBL/GenBank/DDBJ whole genome shotgun (WGS) entry which is preliminary data.</text>
</comment>
<dbReference type="PATRIC" id="fig|28087.4.peg.934"/>
<dbReference type="STRING" id="28087.Lsai_0874"/>
<feature type="transmembrane region" description="Helical" evidence="1">
    <location>
        <begin position="147"/>
        <end position="172"/>
    </location>
</feature>
<feature type="transmembrane region" description="Helical" evidence="1">
    <location>
        <begin position="354"/>
        <end position="375"/>
    </location>
</feature>
<name>A0A0W0YN44_9GAMM</name>
<proteinExistence type="predicted"/>
<sequence length="426" mass="48371">MNQSLPAQNSPGFLFLTVSAITSLILLINVSFKIVLLQGLMFSVNGLICPLVAGLYLLALRNFTIKEQRHFLNISLMTVYVFCIGVFVLVNLPAAEYMHNNPVYQIIFEDIPKKFFATTTAFALSFYLPHLLFYPKSSRTLPTSKQCMLLAVLGGLSFFGLDFFLLFSGTYLPNFKQIFIDSSMIASLILLMIGIFYLTFLLKHQNTSFTPERGSEKLPLYDYLICFAIIVMLICLACEYRIITLISKHNILSASSLFFPITLVISTILGELWGYKVNLKLCLVLIATQFIFDVLLMVVVALPSPTFLNLNPFYSYIMLKRLPAASLTLFLAFISNAMLLHHLKQPKWALQRPLRILIANICANSLLCLIDYSLLFGGIYPYDQIINLVANVWDYKLLMTLISLPFILWLCAHMEKNKTLNTLQYD</sequence>
<feature type="transmembrane region" description="Helical" evidence="1">
    <location>
        <begin position="223"/>
        <end position="243"/>
    </location>
</feature>
<keyword evidence="1" id="KW-1133">Transmembrane helix</keyword>
<dbReference type="AlphaFoldDB" id="A0A0W0YN44"/>
<evidence type="ECO:0008006" key="4">
    <source>
        <dbReference type="Google" id="ProtNLM"/>
    </source>
</evidence>
<dbReference type="Proteomes" id="UP000054621">
    <property type="component" value="Unassembled WGS sequence"/>
</dbReference>
<feature type="transmembrane region" description="Helical" evidence="1">
    <location>
        <begin position="12"/>
        <end position="34"/>
    </location>
</feature>
<feature type="transmembrane region" description="Helical" evidence="1">
    <location>
        <begin position="71"/>
        <end position="95"/>
    </location>
</feature>
<dbReference type="eggNOG" id="COG1738">
    <property type="taxonomic scope" value="Bacteria"/>
</dbReference>
<evidence type="ECO:0000313" key="2">
    <source>
        <dbReference type="EMBL" id="KTD58267.1"/>
    </source>
</evidence>